<feature type="domain" description="Ketoreductase" evidence="2">
    <location>
        <begin position="20"/>
        <end position="200"/>
    </location>
</feature>
<dbReference type="PRINTS" id="PR00081">
    <property type="entry name" value="GDHRDH"/>
</dbReference>
<dbReference type="CDD" id="cd05233">
    <property type="entry name" value="SDR_c"/>
    <property type="match status" value="1"/>
</dbReference>
<dbReference type="Pfam" id="PF13561">
    <property type="entry name" value="adh_short_C2"/>
    <property type="match status" value="1"/>
</dbReference>
<dbReference type="Gene3D" id="3.40.50.720">
    <property type="entry name" value="NAD(P)-binding Rossmann-like Domain"/>
    <property type="match status" value="1"/>
</dbReference>
<sequence>MPHKGCQREATAQDGPMKGRVAVITGGSRGIGLGIARRFHERGARVVLCARNADDATAAAQTLDPTGGTALGAGVHVSDEDAARTLLADVRERWGALDVLVNNAAANPHFGPTYTVDHGRWQKIMEVNLWAPLRWTQLALEAGLGENRPGSVLMVSSNVAETPGSPSGVYGMSKAALNYLTAQLAVELGPRVRVNGIAPGVVNTRFSGPLIAGGEKVYGRWPLPRFGEPEDVADAAEFLAGEAASWVTGQVLTVDGGALLGGDEFSALESA</sequence>
<dbReference type="PRINTS" id="PR00080">
    <property type="entry name" value="SDRFAMILY"/>
</dbReference>
<comment type="similarity">
    <text evidence="1">Belongs to the short-chain dehydrogenases/reductases (SDR) family.</text>
</comment>
<dbReference type="Proteomes" id="UP001335325">
    <property type="component" value="Chromosome"/>
</dbReference>
<proteinExistence type="inferred from homology"/>
<name>A0ABZ1GEL9_9ACTN</name>
<dbReference type="EMBL" id="CP109134">
    <property type="protein sequence ID" value="WSD04590.1"/>
    <property type="molecule type" value="Genomic_DNA"/>
</dbReference>
<organism evidence="3 4">
    <name type="scientific">Streptomyces hirsutus</name>
    <dbReference type="NCBI Taxonomy" id="35620"/>
    <lineage>
        <taxon>Bacteria</taxon>
        <taxon>Bacillati</taxon>
        <taxon>Actinomycetota</taxon>
        <taxon>Actinomycetes</taxon>
        <taxon>Kitasatosporales</taxon>
        <taxon>Streptomycetaceae</taxon>
        <taxon>Streptomyces</taxon>
    </lineage>
</organism>
<dbReference type="RefSeq" id="WP_326750908.1">
    <property type="nucleotide sequence ID" value="NZ_CP109134.1"/>
</dbReference>
<keyword evidence="4" id="KW-1185">Reference proteome</keyword>
<reference evidence="3 4" key="1">
    <citation type="submission" date="2022-10" db="EMBL/GenBank/DDBJ databases">
        <title>The complete genomes of actinobacterial strains from the NBC collection.</title>
        <authorList>
            <person name="Joergensen T.S."/>
            <person name="Alvarez Arevalo M."/>
            <person name="Sterndorff E.B."/>
            <person name="Faurdal D."/>
            <person name="Vuksanovic O."/>
            <person name="Mourched A.-S."/>
            <person name="Charusanti P."/>
            <person name="Shaw S."/>
            <person name="Blin K."/>
            <person name="Weber T."/>
        </authorList>
    </citation>
    <scope>NUCLEOTIDE SEQUENCE [LARGE SCALE GENOMIC DNA]</scope>
    <source>
        <strain evidence="3 4">NBC 01753</strain>
    </source>
</reference>
<dbReference type="GeneID" id="91541222"/>
<dbReference type="SUPFAM" id="SSF51735">
    <property type="entry name" value="NAD(P)-binding Rossmann-fold domains"/>
    <property type="match status" value="1"/>
</dbReference>
<evidence type="ECO:0000259" key="2">
    <source>
        <dbReference type="SMART" id="SM00822"/>
    </source>
</evidence>
<dbReference type="NCBIfam" id="NF005559">
    <property type="entry name" value="PRK07231.1"/>
    <property type="match status" value="1"/>
</dbReference>
<evidence type="ECO:0000313" key="4">
    <source>
        <dbReference type="Proteomes" id="UP001335325"/>
    </source>
</evidence>
<gene>
    <name evidence="3" type="ORF">OIE73_01585</name>
</gene>
<dbReference type="SMART" id="SM00822">
    <property type="entry name" value="PKS_KR"/>
    <property type="match status" value="1"/>
</dbReference>
<dbReference type="InterPro" id="IPR057326">
    <property type="entry name" value="KR_dom"/>
</dbReference>
<protein>
    <submittedName>
        <fullName evidence="3">SDR family oxidoreductase</fullName>
    </submittedName>
</protein>
<dbReference type="InterPro" id="IPR020904">
    <property type="entry name" value="Sc_DH/Rdtase_CS"/>
</dbReference>
<evidence type="ECO:0000313" key="3">
    <source>
        <dbReference type="EMBL" id="WSD04590.1"/>
    </source>
</evidence>
<dbReference type="PANTHER" id="PTHR43943:SF2">
    <property type="entry name" value="DEHYDROGENASE_REDUCTASE 4"/>
    <property type="match status" value="1"/>
</dbReference>
<accession>A0ABZ1GEL9</accession>
<dbReference type="InterPro" id="IPR002347">
    <property type="entry name" value="SDR_fam"/>
</dbReference>
<evidence type="ECO:0000256" key="1">
    <source>
        <dbReference type="ARBA" id="ARBA00006484"/>
    </source>
</evidence>
<dbReference type="PANTHER" id="PTHR43943">
    <property type="entry name" value="DEHYDROGENASE/REDUCTASE (SDR FAMILY) MEMBER 4"/>
    <property type="match status" value="1"/>
</dbReference>
<dbReference type="PROSITE" id="PS00061">
    <property type="entry name" value="ADH_SHORT"/>
    <property type="match status" value="1"/>
</dbReference>
<dbReference type="InterPro" id="IPR036291">
    <property type="entry name" value="NAD(P)-bd_dom_sf"/>
</dbReference>